<name>A0ABV6K6P7_9BACI</name>
<dbReference type="Pfam" id="PF00155">
    <property type="entry name" value="Aminotran_1_2"/>
    <property type="match status" value="1"/>
</dbReference>
<dbReference type="Pfam" id="PF00392">
    <property type="entry name" value="GntR"/>
    <property type="match status" value="1"/>
</dbReference>
<evidence type="ECO:0000313" key="9">
    <source>
        <dbReference type="EMBL" id="MFC0468996.1"/>
    </source>
</evidence>
<protein>
    <submittedName>
        <fullName evidence="9">PLP-dependent aminotransferase family protein</fullName>
    </submittedName>
</protein>
<dbReference type="RefSeq" id="WP_335963296.1">
    <property type="nucleotide sequence ID" value="NZ_JAXBLX010000046.1"/>
</dbReference>
<keyword evidence="4" id="KW-0663">Pyridoxal phosphate</keyword>
<comment type="cofactor">
    <cofactor evidence="1">
        <name>pyridoxal 5'-phosphate</name>
        <dbReference type="ChEBI" id="CHEBI:597326"/>
    </cofactor>
</comment>
<keyword evidence="6" id="KW-0238">DNA-binding</keyword>
<dbReference type="PRINTS" id="PR00035">
    <property type="entry name" value="HTHGNTR"/>
</dbReference>
<keyword evidence="3 9" id="KW-0808">Transferase</keyword>
<evidence type="ECO:0000313" key="10">
    <source>
        <dbReference type="Proteomes" id="UP001589838"/>
    </source>
</evidence>
<evidence type="ECO:0000256" key="2">
    <source>
        <dbReference type="ARBA" id="ARBA00005384"/>
    </source>
</evidence>
<dbReference type="PANTHER" id="PTHR46577:SF1">
    <property type="entry name" value="HTH-TYPE TRANSCRIPTIONAL REGULATORY PROTEIN GABR"/>
    <property type="match status" value="1"/>
</dbReference>
<evidence type="ECO:0000256" key="4">
    <source>
        <dbReference type="ARBA" id="ARBA00022898"/>
    </source>
</evidence>
<dbReference type="Proteomes" id="UP001589838">
    <property type="component" value="Unassembled WGS sequence"/>
</dbReference>
<reference evidence="9 10" key="1">
    <citation type="submission" date="2024-09" db="EMBL/GenBank/DDBJ databases">
        <authorList>
            <person name="Sun Q."/>
            <person name="Mori K."/>
        </authorList>
    </citation>
    <scope>NUCLEOTIDE SEQUENCE [LARGE SCALE GENOMIC DNA]</scope>
    <source>
        <strain evidence="9 10">NCAIM B.02610</strain>
    </source>
</reference>
<dbReference type="SUPFAM" id="SSF53383">
    <property type="entry name" value="PLP-dependent transferases"/>
    <property type="match status" value="1"/>
</dbReference>
<dbReference type="GO" id="GO:0008483">
    <property type="term" value="F:transaminase activity"/>
    <property type="evidence" value="ECO:0007669"/>
    <property type="project" value="UniProtKB-KW"/>
</dbReference>
<dbReference type="InterPro" id="IPR015421">
    <property type="entry name" value="PyrdxlP-dep_Trfase_major"/>
</dbReference>
<dbReference type="Gene3D" id="3.40.640.10">
    <property type="entry name" value="Type I PLP-dependent aspartate aminotransferase-like (Major domain)"/>
    <property type="match status" value="1"/>
</dbReference>
<evidence type="ECO:0000256" key="6">
    <source>
        <dbReference type="ARBA" id="ARBA00023125"/>
    </source>
</evidence>
<evidence type="ECO:0000256" key="5">
    <source>
        <dbReference type="ARBA" id="ARBA00023015"/>
    </source>
</evidence>
<dbReference type="SUPFAM" id="SSF46785">
    <property type="entry name" value="Winged helix' DNA-binding domain"/>
    <property type="match status" value="1"/>
</dbReference>
<keyword evidence="7" id="KW-0804">Transcription</keyword>
<evidence type="ECO:0000259" key="8">
    <source>
        <dbReference type="PROSITE" id="PS50949"/>
    </source>
</evidence>
<keyword evidence="5" id="KW-0805">Transcription regulation</keyword>
<gene>
    <name evidence="9" type="ORF">ACFFHM_00060</name>
</gene>
<keyword evidence="10" id="KW-1185">Reference proteome</keyword>
<evidence type="ECO:0000256" key="3">
    <source>
        <dbReference type="ARBA" id="ARBA00022576"/>
    </source>
</evidence>
<organism evidence="9 10">
    <name type="scientific">Halalkalibacter kiskunsagensis</name>
    <dbReference type="NCBI Taxonomy" id="1548599"/>
    <lineage>
        <taxon>Bacteria</taxon>
        <taxon>Bacillati</taxon>
        <taxon>Bacillota</taxon>
        <taxon>Bacilli</taxon>
        <taxon>Bacillales</taxon>
        <taxon>Bacillaceae</taxon>
        <taxon>Halalkalibacter</taxon>
    </lineage>
</organism>
<accession>A0ABV6K6P7</accession>
<sequence length="467" mass="53066">MVWIEISKTSEIPIIQQVYVKIREQILLGELHEGERLPSSRELAETLNVSRSVILEAYDQLIAEGYLKSKQGSGTFVESGALLEGFPTFKETFAPVKPFYSITNNKDSLIDFRSGVPCLEMFPRKKWARIAKDVYENIDTSLLGYSSPEGSEELRNTLSNYLYKTRGIKCLSSQIVITSGATQAFTILTNLLLKSGSKVMIEDPVTKEIPEIFMERGASIHPIPVDEYGMKTELLSQERQPSLVFVTPSHQFPLGGTLPIQRRIQLIQFAKKTNSYIVEDDYDSEFRYSGPPVSSIQGLFPDRVIYIGTFSKILSPSLRLGYLVLPNSLVEKVKTLKRYTDYHSPTIEQVILARFIKDGHLEKHIVKMRKLYKIQRDCLIKSLKEEFKERVKVSGTSTGLHLIAEFNNISFSKKILDEIKNNGVNIYPVEKHTLVKGHHNNKLIFGYGNLTEKEIEAGVRRLKKIIV</sequence>
<dbReference type="CDD" id="cd00609">
    <property type="entry name" value="AAT_like"/>
    <property type="match status" value="1"/>
</dbReference>
<evidence type="ECO:0000256" key="7">
    <source>
        <dbReference type="ARBA" id="ARBA00023163"/>
    </source>
</evidence>
<dbReference type="InterPro" id="IPR015424">
    <property type="entry name" value="PyrdxlP-dep_Trfase"/>
</dbReference>
<feature type="domain" description="HTH gntR-type" evidence="8">
    <location>
        <begin position="12"/>
        <end position="80"/>
    </location>
</feature>
<dbReference type="PROSITE" id="PS50949">
    <property type="entry name" value="HTH_GNTR"/>
    <property type="match status" value="1"/>
</dbReference>
<dbReference type="InterPro" id="IPR036388">
    <property type="entry name" value="WH-like_DNA-bd_sf"/>
</dbReference>
<dbReference type="CDD" id="cd07377">
    <property type="entry name" value="WHTH_GntR"/>
    <property type="match status" value="1"/>
</dbReference>
<dbReference type="InterPro" id="IPR000524">
    <property type="entry name" value="Tscrpt_reg_HTH_GntR"/>
</dbReference>
<comment type="caution">
    <text evidence="9">The sequence shown here is derived from an EMBL/GenBank/DDBJ whole genome shotgun (WGS) entry which is preliminary data.</text>
</comment>
<dbReference type="InterPro" id="IPR004839">
    <property type="entry name" value="Aminotransferase_I/II_large"/>
</dbReference>
<evidence type="ECO:0000256" key="1">
    <source>
        <dbReference type="ARBA" id="ARBA00001933"/>
    </source>
</evidence>
<dbReference type="EMBL" id="JBHLUX010000001">
    <property type="protein sequence ID" value="MFC0468996.1"/>
    <property type="molecule type" value="Genomic_DNA"/>
</dbReference>
<dbReference type="Gene3D" id="1.10.10.10">
    <property type="entry name" value="Winged helix-like DNA-binding domain superfamily/Winged helix DNA-binding domain"/>
    <property type="match status" value="1"/>
</dbReference>
<proteinExistence type="inferred from homology"/>
<dbReference type="InterPro" id="IPR051446">
    <property type="entry name" value="HTH_trans_reg/aminotransferase"/>
</dbReference>
<dbReference type="SMART" id="SM00345">
    <property type="entry name" value="HTH_GNTR"/>
    <property type="match status" value="1"/>
</dbReference>
<comment type="similarity">
    <text evidence="2">In the C-terminal section; belongs to the class-I pyridoxal-phosphate-dependent aminotransferase family.</text>
</comment>
<keyword evidence="3 9" id="KW-0032">Aminotransferase</keyword>
<dbReference type="InterPro" id="IPR036390">
    <property type="entry name" value="WH_DNA-bd_sf"/>
</dbReference>
<dbReference type="PANTHER" id="PTHR46577">
    <property type="entry name" value="HTH-TYPE TRANSCRIPTIONAL REGULATORY PROTEIN GABR"/>
    <property type="match status" value="1"/>
</dbReference>